<comment type="caution">
    <text evidence="2">The sequence shown here is derived from an EMBL/GenBank/DDBJ whole genome shotgun (WGS) entry which is preliminary data.</text>
</comment>
<feature type="transmembrane region" description="Helical" evidence="1">
    <location>
        <begin position="6"/>
        <end position="21"/>
    </location>
</feature>
<dbReference type="RefSeq" id="WP_015256283.1">
    <property type="nucleotide sequence ID" value="NZ_CAJRAY010000025.1"/>
</dbReference>
<organism evidence="2 3">
    <name type="scientific">Thermobacillus xylanilyticus</name>
    <dbReference type="NCBI Taxonomy" id="76633"/>
    <lineage>
        <taxon>Bacteria</taxon>
        <taxon>Bacillati</taxon>
        <taxon>Bacillota</taxon>
        <taxon>Bacilli</taxon>
        <taxon>Bacillales</taxon>
        <taxon>Paenibacillaceae</taxon>
        <taxon>Thermobacillus</taxon>
    </lineage>
</organism>
<proteinExistence type="predicted"/>
<name>A0ABM8V243_THEXY</name>
<dbReference type="InterPro" id="IPR010001">
    <property type="entry name" value="BofA"/>
</dbReference>
<keyword evidence="1" id="KW-0472">Membrane</keyword>
<feature type="transmembrane region" description="Helical" evidence="1">
    <location>
        <begin position="33"/>
        <end position="53"/>
    </location>
</feature>
<evidence type="ECO:0008006" key="4">
    <source>
        <dbReference type="Google" id="ProtNLM"/>
    </source>
</evidence>
<accession>A0ABM8V243</accession>
<protein>
    <recommendedName>
        <fullName evidence="4">Pro-sigmaK processing inhibitor BofA</fullName>
    </recommendedName>
</protein>
<dbReference type="EMBL" id="CAJRAY010000025">
    <property type="protein sequence ID" value="CAG5082386.1"/>
    <property type="molecule type" value="Genomic_DNA"/>
</dbReference>
<reference evidence="2 3" key="1">
    <citation type="submission" date="2021-04" db="EMBL/GenBank/DDBJ databases">
        <authorList>
            <person name="Rakotoarivonina H."/>
        </authorList>
    </citation>
    <scope>NUCLEOTIDE SEQUENCE [LARGE SCALE GENOMIC DNA]</scope>
    <source>
        <strain evidence="2 3">XE</strain>
    </source>
</reference>
<gene>
    <name evidence="2" type="primary">txxe1051-M1-298</name>
    <name evidence="2" type="ORF">TXXE_05920</name>
</gene>
<keyword evidence="1" id="KW-0812">Transmembrane</keyword>
<sequence length="87" mass="9319">MKTVFAVMLAVSSAALLYILVRRRMTRAWLTRFFLHMAAAAAVIYGLNEFGWISGVHIPLNPVTAAVIVTLGVPGIALIAGLQAVLI</sequence>
<dbReference type="Proteomes" id="UP000681526">
    <property type="component" value="Unassembled WGS sequence"/>
</dbReference>
<dbReference type="Pfam" id="PF07441">
    <property type="entry name" value="BofA"/>
    <property type="match status" value="1"/>
</dbReference>
<feature type="transmembrane region" description="Helical" evidence="1">
    <location>
        <begin position="65"/>
        <end position="86"/>
    </location>
</feature>
<evidence type="ECO:0000256" key="1">
    <source>
        <dbReference type="SAM" id="Phobius"/>
    </source>
</evidence>
<evidence type="ECO:0000313" key="2">
    <source>
        <dbReference type="EMBL" id="CAG5082386.1"/>
    </source>
</evidence>
<keyword evidence="3" id="KW-1185">Reference proteome</keyword>
<keyword evidence="1" id="KW-1133">Transmembrane helix</keyword>
<evidence type="ECO:0000313" key="3">
    <source>
        <dbReference type="Proteomes" id="UP000681526"/>
    </source>
</evidence>